<evidence type="ECO:0000256" key="4">
    <source>
        <dbReference type="SAM" id="MobiDB-lite"/>
    </source>
</evidence>
<dbReference type="SMART" id="SM00822">
    <property type="entry name" value="PKS_KR"/>
    <property type="match status" value="1"/>
</dbReference>
<dbReference type="InterPro" id="IPR052568">
    <property type="entry name" value="PKS-FAS_Synthase"/>
</dbReference>
<feature type="region of interest" description="Disordered" evidence="4">
    <location>
        <begin position="1803"/>
        <end position="1825"/>
    </location>
</feature>
<dbReference type="InterPro" id="IPR001227">
    <property type="entry name" value="Ac_transferase_dom_sf"/>
</dbReference>
<evidence type="ECO:0000313" key="7">
    <source>
        <dbReference type="EMBL" id="CAJ0873155.1"/>
    </source>
</evidence>
<evidence type="ECO:0000256" key="3">
    <source>
        <dbReference type="ARBA" id="ARBA00022679"/>
    </source>
</evidence>
<protein>
    <submittedName>
        <fullName evidence="7">Yersiniabactin nonribosomal peptide/polyketide synthase</fullName>
    </submittedName>
</protein>
<accession>A0AA48M170</accession>
<organism evidence="7">
    <name type="scientific">freshwater sediment metagenome</name>
    <dbReference type="NCBI Taxonomy" id="556182"/>
    <lineage>
        <taxon>unclassified sequences</taxon>
        <taxon>metagenomes</taxon>
        <taxon>ecological metagenomes</taxon>
    </lineage>
</organism>
<feature type="region of interest" description="Disordered" evidence="4">
    <location>
        <begin position="1638"/>
        <end position="1685"/>
    </location>
</feature>
<dbReference type="Gene3D" id="1.10.1200.10">
    <property type="entry name" value="ACP-like"/>
    <property type="match status" value="1"/>
</dbReference>
<feature type="compositionally biased region" description="Polar residues" evidence="4">
    <location>
        <begin position="1805"/>
        <end position="1822"/>
    </location>
</feature>
<dbReference type="SMART" id="SM00827">
    <property type="entry name" value="PKS_AT"/>
    <property type="match status" value="1"/>
</dbReference>
<dbReference type="InterPro" id="IPR016036">
    <property type="entry name" value="Malonyl_transacylase_ACP-bd"/>
</dbReference>
<dbReference type="EMBL" id="OY288114">
    <property type="protein sequence ID" value="CAJ0873155.1"/>
    <property type="molecule type" value="Genomic_DNA"/>
</dbReference>
<dbReference type="InterPro" id="IPR018201">
    <property type="entry name" value="Ketoacyl_synth_AS"/>
</dbReference>
<dbReference type="Pfam" id="PF00698">
    <property type="entry name" value="Acyl_transf_1"/>
    <property type="match status" value="1"/>
</dbReference>
<dbReference type="InterPro" id="IPR014030">
    <property type="entry name" value="Ketoacyl_synth_N"/>
</dbReference>
<dbReference type="InterPro" id="IPR036736">
    <property type="entry name" value="ACP-like_sf"/>
</dbReference>
<dbReference type="SUPFAM" id="SSF51412">
    <property type="entry name" value="Inosine monophosphate dehydrogenase (IMPDH)"/>
    <property type="match status" value="2"/>
</dbReference>
<feature type="domain" description="Carrier" evidence="5">
    <location>
        <begin position="1847"/>
        <end position="1931"/>
    </location>
</feature>
<dbReference type="Pfam" id="PF00109">
    <property type="entry name" value="ketoacyl-synt"/>
    <property type="match status" value="1"/>
</dbReference>
<dbReference type="PANTHER" id="PTHR43074">
    <property type="entry name" value="OMEGA-3 POLYUNSATURATED FATTY ACID SYNTHASE PFAB-RELATED"/>
    <property type="match status" value="1"/>
</dbReference>
<dbReference type="PROSITE" id="PS52004">
    <property type="entry name" value="KS3_2"/>
    <property type="match status" value="1"/>
</dbReference>
<evidence type="ECO:0000259" key="6">
    <source>
        <dbReference type="PROSITE" id="PS52004"/>
    </source>
</evidence>
<dbReference type="InterPro" id="IPR013968">
    <property type="entry name" value="PKS_KR"/>
</dbReference>
<keyword evidence="2" id="KW-0597">Phosphoprotein</keyword>
<dbReference type="CDD" id="cd08953">
    <property type="entry name" value="KR_2_SDR_x"/>
    <property type="match status" value="1"/>
</dbReference>
<dbReference type="CDD" id="cd00833">
    <property type="entry name" value="PKS"/>
    <property type="match status" value="1"/>
</dbReference>
<dbReference type="InterPro" id="IPR014043">
    <property type="entry name" value="Acyl_transferase_dom"/>
</dbReference>
<evidence type="ECO:0000256" key="1">
    <source>
        <dbReference type="ARBA" id="ARBA00022450"/>
    </source>
</evidence>
<dbReference type="GO" id="GO:0004315">
    <property type="term" value="F:3-oxoacyl-[acyl-carrier-protein] synthase activity"/>
    <property type="evidence" value="ECO:0007669"/>
    <property type="project" value="InterPro"/>
</dbReference>
<dbReference type="GO" id="GO:0006633">
    <property type="term" value="P:fatty acid biosynthetic process"/>
    <property type="evidence" value="ECO:0007669"/>
    <property type="project" value="InterPro"/>
</dbReference>
<dbReference type="InterPro" id="IPR057326">
    <property type="entry name" value="KR_dom"/>
</dbReference>
<dbReference type="InterPro" id="IPR016035">
    <property type="entry name" value="Acyl_Trfase/lysoPLipase"/>
</dbReference>
<dbReference type="SMART" id="SM00825">
    <property type="entry name" value="PKS_KS"/>
    <property type="match status" value="1"/>
</dbReference>
<dbReference type="SUPFAM" id="SSF53901">
    <property type="entry name" value="Thiolase-like"/>
    <property type="match status" value="1"/>
</dbReference>
<dbReference type="Gene3D" id="3.20.20.70">
    <property type="entry name" value="Aldolase class I"/>
    <property type="match status" value="2"/>
</dbReference>
<dbReference type="InterPro" id="IPR020841">
    <property type="entry name" value="PKS_Beta-ketoAc_synthase_dom"/>
</dbReference>
<proteinExistence type="predicted"/>
<feature type="domain" description="Ketosynthase family 3 (KS3)" evidence="6">
    <location>
        <begin position="678"/>
        <end position="1131"/>
    </location>
</feature>
<dbReference type="Gene3D" id="3.30.70.250">
    <property type="entry name" value="Malonyl-CoA ACP transacylase, ACP-binding"/>
    <property type="match status" value="1"/>
</dbReference>
<dbReference type="InterPro" id="IPR032821">
    <property type="entry name" value="PKS_assoc"/>
</dbReference>
<dbReference type="SUPFAM" id="SSF55048">
    <property type="entry name" value="Probable ACP-binding domain of malonyl-CoA ACP transacylase"/>
    <property type="match status" value="1"/>
</dbReference>
<dbReference type="InterPro" id="IPR009081">
    <property type="entry name" value="PP-bd_ACP"/>
</dbReference>
<dbReference type="SUPFAM" id="SSF47336">
    <property type="entry name" value="ACP-like"/>
    <property type="match status" value="1"/>
</dbReference>
<evidence type="ECO:0000256" key="2">
    <source>
        <dbReference type="ARBA" id="ARBA00022553"/>
    </source>
</evidence>
<dbReference type="InterPro" id="IPR016039">
    <property type="entry name" value="Thiolase-like"/>
</dbReference>
<dbReference type="Gene3D" id="3.40.366.10">
    <property type="entry name" value="Malonyl-Coenzyme A Acyl Carrier Protein, domain 2"/>
    <property type="match status" value="1"/>
</dbReference>
<reference evidence="7" key="1">
    <citation type="submission" date="2023-07" db="EMBL/GenBank/DDBJ databases">
        <authorList>
            <person name="Pelsma A.J. K."/>
        </authorList>
    </citation>
    <scope>NUCLEOTIDE SEQUENCE</scope>
</reference>
<feature type="compositionally biased region" description="Basic and acidic residues" evidence="4">
    <location>
        <begin position="1669"/>
        <end position="1685"/>
    </location>
</feature>
<feature type="compositionally biased region" description="Polar residues" evidence="4">
    <location>
        <begin position="1654"/>
        <end position="1668"/>
    </location>
</feature>
<dbReference type="Pfam" id="PF03060">
    <property type="entry name" value="NMO"/>
    <property type="match status" value="1"/>
</dbReference>
<dbReference type="Pfam" id="PF16197">
    <property type="entry name" value="KAsynt_C_assoc"/>
    <property type="match status" value="1"/>
</dbReference>
<dbReference type="Gene3D" id="3.40.47.10">
    <property type="match status" value="1"/>
</dbReference>
<dbReference type="Pfam" id="PF08659">
    <property type="entry name" value="KR"/>
    <property type="match status" value="1"/>
</dbReference>
<dbReference type="Gene3D" id="3.40.50.720">
    <property type="entry name" value="NAD(P)-binding Rossmann-like Domain"/>
    <property type="match status" value="1"/>
</dbReference>
<keyword evidence="1" id="KW-0596">Phosphopantetheine</keyword>
<gene>
    <name evidence="7" type="primary">irp1/HMWP1</name>
    <name evidence="7" type="ORF">AMST5_02483</name>
</gene>
<dbReference type="SUPFAM" id="SSF52151">
    <property type="entry name" value="FabD/lysophospholipase-like"/>
    <property type="match status" value="1"/>
</dbReference>
<evidence type="ECO:0000259" key="5">
    <source>
        <dbReference type="PROSITE" id="PS50075"/>
    </source>
</evidence>
<dbReference type="InterPro" id="IPR036291">
    <property type="entry name" value="NAD(P)-bd_dom_sf"/>
</dbReference>
<name>A0AA48M170_9ZZZZ</name>
<sequence>MKTVFAFTPSHKLDATIAIAAARAGALGVLDLGYRQHISPIRGEIKRLRDAAAGARAWGVRWDTLGLPDRDLDHLARLLPFKPPVLVIGGREKPTSELLKAARELADSVIIEVSDTPTAVLAEEVGFDGLVANGNEVGGSVSKTASFILAQELRGRVRIPYWIRGGVGPRVAAAVTMAGAKGWVLAEQLWLSEEGPWFVNGKKTPDFDGSESVILGRDNDLFRVSARHGRSKVKEVELVCARGEDWRSFLVQKLADENDPIIPLGQDIALAASLARRYGTAGRIIDGLQSGVEEKIREAAELQPFAPDSALARAHGVRYPILQGPMTRVSDVAPFTKSVSDAGALPFLALAVMPGAQARGLLLKAKELMAGRAWGVGMLGFLPLELRQAQREAIREVKPPYAIIAGGRPSQAREMEELGVTTYLHVPSPALLRGFISEGARKYIFEGAECGGHTGPRSSFILWESAIEVLLDSDLKDPESFRILFAGGIHDQWSAAMVSILAAPLVARGMSVGVLMGTAYLFTEEAVKSGAVTQGFQDEALNCSETALLQSGVGIYTRCAKTAFCDEFDSARRELVLKAKSENEILMALELLNIGRLRIASKGVVRSDSPDNEGRYRPVDLETQRRDGLYMMGEVARLRSEKVTMASLHESVTVEAGIAIEAAARAHQKPANAPRSRAEPVAVVGMACLLPKAGDLKTYWRNILLGVNAIREVPLDRWRPEDFYDPNRGVKDKVYSKWGGFLDDISFEPAAYGIPPASLSSIEPIQLLALHVSKMALEDAGFDHRPFPRDRTATIFATGAMNDLGTEYVFRTLLPKFLPRVEGISSETAQQIISSLYAQDLPTWTSDSFPGFLANVVAGRVANRLDLNGSNFTVDAACAAGLAALEVGVRQLRDRSADVALVGAVDATNGPVGFMSFAQTMALSPRGRCRPFDESADGIALGEGVAAVVLRRLSDAERDGDRIYAVIKGVGSSSDGRSRTLTAPSPTGQVLALERAYADADVDIGTVTMIEAHGTGTAMGDKSEIESLALAFSGSDARKKSCAVGSVKSMIGHTKITAGLASVIKASLALDQKVLPPTIGVERPLSQFDDSPFYVNSESRPWITRPANEPRRCGVSAFGFGGTNFHAVLEEYQGEYRECEVRDLNARAAEIFEICRSTREDLENAAAALLRSASQKEQPSLAQLAFSSYLDEAKARPKNGGALFSLFVVATSGEDLKVKLQSFLQAPSRGGKLPSAVYFCDRTHLDRSGKVCLLFPGQGSQQVNMLRDLVTSRRSSHTLFDRADDLLSNSISQPLSSYIFPPPVLSKAEQDSQKSELNNTRIAQPALAVVELAAYDLLHEFGLRPHFLAGHSFGEYVALCIAGAMSRDELIQLADARGRIASQAARDQKMAMAAVNTSESRVEELMAKHGLAVAVASLNAPDQTIIAGPSEAIDDAIKAFDQISVRATRLAVTAAFHTKAMAGSRGALEKALENVDFKAPATPVFSNTTAALFPDEPQAIRALLGRHLVEPLRFVEEIQQLYEAGARVFIECGPGLVLSRLTDSILGNRPHSTLTLDVAGRPGWLQFAHLLGQCVALGLPVDIGRWFRNRGLAPISVAESLQRAKAQANPSQLAWRINGGRAEPWHVQKSSAKAVIEHKETATVSPIPPDRKQTPASSPASQRPANTEVSHKIDRRLKVSSEDQIKSVAPSEALSSVTLSPPPLGTDIQANLASLIDLQRRQQETLWRFMEFQENLLGVGMPRPAHSSLTLPAAPAASVGALAKPTTPTQNAIALDFQQTAVEPPATVSKRATPPTPVLPKFVASPSSVQPQIKVPTSNGAGPSTAAKRIAEPVSRGLDAGPVPILPPTGQFKKELVRVVAERTGYSEEMLDLDAHVEADLGIDSIKRIEIFSTLKDDYPFMEGRDQETVFEELSNLKTLNAVVSWYDSLRSNDNKGGPGPGKKTLTPSQLLPEATESTNLQAAPHDARRYAVIPISAPLGADMKKELLPKDRILLVIGLPDTLRDSFVDGLRSRNCDFVAVKAGQETKLIDENDAEVNFSDLNGVQTLRNLLREKDKIVGALANFAVSEGQSAQFGLARRLFVLLKAFEVDLRSYKRGSWLLNVTAMDGQFGLRRAQRFDVLPAGTLGVAKTLAIEWPEVMVKCVDIDSKIDPQLAVEQVLKEIASGNLVTEVGFTSDGRFTLDLKSDDSEEESLAGLRLEEESVLLVTGGAYGITADIVKAFAKKFKPIIILTGRSRLPEPEGPETLALRSSAELKKFLIESMRARDSKTKPVEIERALTRILRDREIADNLAAMRDAGARVEYHSIDLRDEGGFSQLIQSIYARHGRIDGVLHGAGVIDDKLIKDKQVEFFDNVFSTKVIPATVLVKNLKPETLKFFVFFSSIAGRFGNAGQSDYSAANEVINKLAGLLRVDWPHVQTVAINWGPWDGGMVKPELRAFFAQREIFPITLEQGTRRCLEELQHGASGPSEVVVASSLNEIVELTTLSKHRTPANLVT</sequence>
<keyword evidence="3" id="KW-0808">Transferase</keyword>
<dbReference type="Pfam" id="PF02801">
    <property type="entry name" value="Ketoacyl-synt_C"/>
    <property type="match status" value="1"/>
</dbReference>
<dbReference type="PANTHER" id="PTHR43074:SF1">
    <property type="entry name" value="BETA-KETOACYL SYNTHASE FAMILY PROTEIN-RELATED"/>
    <property type="match status" value="1"/>
</dbReference>
<dbReference type="InterPro" id="IPR013785">
    <property type="entry name" value="Aldolase_TIM"/>
</dbReference>
<dbReference type="PROSITE" id="PS50075">
    <property type="entry name" value="CARRIER"/>
    <property type="match status" value="1"/>
</dbReference>
<dbReference type="SUPFAM" id="SSF51735">
    <property type="entry name" value="NAD(P)-binding Rossmann-fold domains"/>
    <property type="match status" value="2"/>
</dbReference>
<dbReference type="InterPro" id="IPR014031">
    <property type="entry name" value="Ketoacyl_synth_C"/>
</dbReference>
<dbReference type="PROSITE" id="PS00606">
    <property type="entry name" value="KS3_1"/>
    <property type="match status" value="1"/>
</dbReference>